<dbReference type="GO" id="GO:0016846">
    <property type="term" value="F:carbon-sulfur lyase activity"/>
    <property type="evidence" value="ECO:0007669"/>
    <property type="project" value="InterPro"/>
</dbReference>
<dbReference type="PANTHER" id="PTHR33337:SF31">
    <property type="entry name" value="DUF636 DOMAIN PROTEIN (AFU_ORTHOLOGUE AFUA_2G12650)"/>
    <property type="match status" value="1"/>
</dbReference>
<dbReference type="Pfam" id="PF04828">
    <property type="entry name" value="GFA"/>
    <property type="match status" value="2"/>
</dbReference>
<comment type="similarity">
    <text evidence="1">Belongs to the Gfa family.</text>
</comment>
<dbReference type="AlphaFoldDB" id="A0A1F5LNG5"/>
<evidence type="ECO:0000313" key="6">
    <source>
        <dbReference type="EMBL" id="OGE54657.1"/>
    </source>
</evidence>
<gene>
    <name evidence="6" type="ORF">PENARI_c005G07031</name>
</gene>
<keyword evidence="2" id="KW-0479">Metal-binding</keyword>
<dbReference type="STRING" id="1835702.A0A1F5LNG5"/>
<dbReference type="Proteomes" id="UP000177622">
    <property type="component" value="Unassembled WGS sequence"/>
</dbReference>
<dbReference type="GO" id="GO:0046872">
    <property type="term" value="F:metal ion binding"/>
    <property type="evidence" value="ECO:0007669"/>
    <property type="project" value="UniProtKB-KW"/>
</dbReference>
<evidence type="ECO:0000259" key="5">
    <source>
        <dbReference type="PROSITE" id="PS51891"/>
    </source>
</evidence>
<evidence type="ECO:0000256" key="2">
    <source>
        <dbReference type="ARBA" id="ARBA00022723"/>
    </source>
</evidence>
<dbReference type="PROSITE" id="PS51891">
    <property type="entry name" value="CENP_V_GFA"/>
    <property type="match status" value="1"/>
</dbReference>
<dbReference type="SUPFAM" id="SSF51316">
    <property type="entry name" value="Mss4-like"/>
    <property type="match status" value="2"/>
</dbReference>
<feature type="domain" description="CENP-V/GFA" evidence="5">
    <location>
        <begin position="7"/>
        <end position="145"/>
    </location>
</feature>
<evidence type="ECO:0000256" key="1">
    <source>
        <dbReference type="ARBA" id="ARBA00005495"/>
    </source>
</evidence>
<evidence type="ECO:0000313" key="7">
    <source>
        <dbReference type="Proteomes" id="UP000177622"/>
    </source>
</evidence>
<reference evidence="6 7" key="1">
    <citation type="journal article" date="2016" name="Sci. Rep.">
        <title>Penicillium arizonense, a new, genome sequenced fungal species, reveals a high chemical diversity in secreted metabolites.</title>
        <authorList>
            <person name="Grijseels S."/>
            <person name="Nielsen J.C."/>
            <person name="Randelovic M."/>
            <person name="Nielsen J."/>
            <person name="Nielsen K.F."/>
            <person name="Workman M."/>
            <person name="Frisvad J.C."/>
        </authorList>
    </citation>
    <scope>NUCLEOTIDE SEQUENCE [LARGE SCALE GENOMIC DNA]</scope>
    <source>
        <strain evidence="6 7">CBS 141311</strain>
    </source>
</reference>
<dbReference type="GeneID" id="34574568"/>
<accession>A0A1F5LNG5</accession>
<proteinExistence type="inferred from homology"/>
<dbReference type="RefSeq" id="XP_022490090.1">
    <property type="nucleotide sequence ID" value="XM_022629834.1"/>
</dbReference>
<dbReference type="InterPro" id="IPR006913">
    <property type="entry name" value="CENP-V/GFA"/>
</dbReference>
<dbReference type="InterPro" id="IPR011057">
    <property type="entry name" value="Mss4-like_sf"/>
</dbReference>
<dbReference type="OrthoDB" id="5422068at2759"/>
<dbReference type="PANTHER" id="PTHR33337">
    <property type="entry name" value="GFA DOMAIN-CONTAINING PROTEIN"/>
    <property type="match status" value="1"/>
</dbReference>
<dbReference type="Gene3D" id="3.90.1590.10">
    <property type="entry name" value="glutathione-dependent formaldehyde- activating enzyme (gfa)"/>
    <property type="match status" value="1"/>
</dbReference>
<comment type="caution">
    <text evidence="6">The sequence shown here is derived from an EMBL/GenBank/DDBJ whole genome shotgun (WGS) entry which is preliminary data.</text>
</comment>
<keyword evidence="4" id="KW-0456">Lyase</keyword>
<keyword evidence="7" id="KW-1185">Reference proteome</keyword>
<sequence>MAATKTLTASCRCKSVQFTVTIPTECLPLNVHLCHCSLCRYTHGTPCSFHAPLPYGVEPQFIAPSSLEKLTSYQHLASKATGYFCSTCGCQIGGLGSQWTISTAIFDANREDEGIWKFNAHMLPNSAPDGGLAAVFSDIDGHKLQTENLGLSPQAIAGSDSQPPDPESKELLAQCHCGGVSFTIARPSEEFIASPAGKEWISPLDKSKWLASMDLCDDCRLVNGTHVVSWMFVSVDHITPRLPKDLLIGSAKGYRSMKDVLRVFCGTCGATIFYHCDERPNIVDVAMGILRAPEGAMAENWSVWRAGRPSWPENGMRYHAGFSRALIEGMKQWGAERGHPQEFKLA</sequence>
<keyword evidence="3" id="KW-0862">Zinc</keyword>
<name>A0A1F5LNG5_PENAI</name>
<organism evidence="6 7">
    <name type="scientific">Penicillium arizonense</name>
    <dbReference type="NCBI Taxonomy" id="1835702"/>
    <lineage>
        <taxon>Eukaryota</taxon>
        <taxon>Fungi</taxon>
        <taxon>Dikarya</taxon>
        <taxon>Ascomycota</taxon>
        <taxon>Pezizomycotina</taxon>
        <taxon>Eurotiomycetes</taxon>
        <taxon>Eurotiomycetidae</taxon>
        <taxon>Eurotiales</taxon>
        <taxon>Aspergillaceae</taxon>
        <taxon>Penicillium</taxon>
    </lineage>
</organism>
<protein>
    <recommendedName>
        <fullName evidence="5">CENP-V/GFA domain-containing protein</fullName>
    </recommendedName>
</protein>
<evidence type="ECO:0000256" key="3">
    <source>
        <dbReference type="ARBA" id="ARBA00022833"/>
    </source>
</evidence>
<dbReference type="Gene3D" id="2.170.150.70">
    <property type="match status" value="1"/>
</dbReference>
<dbReference type="EMBL" id="LXJU01000005">
    <property type="protein sequence ID" value="OGE54657.1"/>
    <property type="molecule type" value="Genomic_DNA"/>
</dbReference>
<evidence type="ECO:0000256" key="4">
    <source>
        <dbReference type="ARBA" id="ARBA00023239"/>
    </source>
</evidence>